<feature type="transmembrane region" description="Helical" evidence="14">
    <location>
        <begin position="12"/>
        <end position="29"/>
    </location>
</feature>
<dbReference type="InterPro" id="IPR051827">
    <property type="entry name" value="Cas4_exonuclease"/>
</dbReference>
<organism evidence="16 17">
    <name type="scientific">Candidatus Fimicola merdigallinarum</name>
    <dbReference type="NCBI Taxonomy" id="2840819"/>
    <lineage>
        <taxon>Bacteria</taxon>
        <taxon>Bacillati</taxon>
        <taxon>Bacillota</taxon>
        <taxon>Clostridia</taxon>
        <taxon>Lachnospirales</taxon>
        <taxon>Lachnospiraceae</taxon>
        <taxon>Lachnospiraceae incertae sedis</taxon>
        <taxon>Candidatus Fimicola</taxon>
    </lineage>
</organism>
<evidence type="ECO:0000256" key="2">
    <source>
        <dbReference type="ARBA" id="ARBA00009189"/>
    </source>
</evidence>
<keyword evidence="14" id="KW-0472">Membrane</keyword>
<reference evidence="16" key="1">
    <citation type="submission" date="2020-10" db="EMBL/GenBank/DDBJ databases">
        <authorList>
            <person name="Gilroy R."/>
        </authorList>
    </citation>
    <scope>NUCLEOTIDE SEQUENCE</scope>
    <source>
        <strain evidence="16">F6-4510</strain>
    </source>
</reference>
<evidence type="ECO:0000256" key="7">
    <source>
        <dbReference type="ARBA" id="ARBA00022801"/>
    </source>
</evidence>
<keyword evidence="14" id="KW-0812">Transmembrane</keyword>
<evidence type="ECO:0000259" key="15">
    <source>
        <dbReference type="Pfam" id="PF01930"/>
    </source>
</evidence>
<comment type="cofactor">
    <cofactor evidence="13">
        <name>Mg(2+)</name>
        <dbReference type="ChEBI" id="CHEBI:18420"/>
    </cofactor>
    <cofactor evidence="13">
        <name>Mn(2+)</name>
        <dbReference type="ChEBI" id="CHEBI:29035"/>
    </cofactor>
    <text evidence="13">Mg(2+) or Mn(2+) required for ssDNA cleavage activity.</text>
</comment>
<dbReference type="GO" id="GO:0051607">
    <property type="term" value="P:defense response to virus"/>
    <property type="evidence" value="ECO:0007669"/>
    <property type="project" value="UniProtKB-KW"/>
</dbReference>
<dbReference type="GO" id="GO:0051536">
    <property type="term" value="F:iron-sulfur cluster binding"/>
    <property type="evidence" value="ECO:0007669"/>
    <property type="project" value="UniProtKB-KW"/>
</dbReference>
<comment type="caution">
    <text evidence="16">The sequence shown here is derived from an EMBL/GenBank/DDBJ whole genome shotgun (WGS) entry which is preliminary data.</text>
</comment>
<dbReference type="EMBL" id="JADIMX010000037">
    <property type="protein sequence ID" value="MBO8434065.1"/>
    <property type="molecule type" value="Genomic_DNA"/>
</dbReference>
<dbReference type="InterPro" id="IPR022765">
    <property type="entry name" value="Dna2/Cas4_DUF83"/>
</dbReference>
<evidence type="ECO:0000256" key="12">
    <source>
        <dbReference type="ARBA" id="ARBA00023211"/>
    </source>
</evidence>
<dbReference type="InterPro" id="IPR011604">
    <property type="entry name" value="PDDEXK-like_dom_sf"/>
</dbReference>
<evidence type="ECO:0000256" key="3">
    <source>
        <dbReference type="ARBA" id="ARBA00012768"/>
    </source>
</evidence>
<keyword evidence="6 13" id="KW-0479">Metal-binding</keyword>
<evidence type="ECO:0000256" key="1">
    <source>
        <dbReference type="ARBA" id="ARBA00001966"/>
    </source>
</evidence>
<comment type="cofactor">
    <cofactor evidence="13">
        <name>iron-sulfur cluster</name>
        <dbReference type="ChEBI" id="CHEBI:30408"/>
    </cofactor>
</comment>
<evidence type="ECO:0000256" key="10">
    <source>
        <dbReference type="ARBA" id="ARBA00023014"/>
    </source>
</evidence>
<dbReference type="NCBIfam" id="TIGR00372">
    <property type="entry name" value="cas4"/>
    <property type="match status" value="1"/>
</dbReference>
<evidence type="ECO:0000256" key="13">
    <source>
        <dbReference type="RuleBase" id="RU365022"/>
    </source>
</evidence>
<evidence type="ECO:0000256" key="11">
    <source>
        <dbReference type="ARBA" id="ARBA00023118"/>
    </source>
</evidence>
<evidence type="ECO:0000256" key="5">
    <source>
        <dbReference type="ARBA" id="ARBA00022722"/>
    </source>
</evidence>
<evidence type="ECO:0000313" key="17">
    <source>
        <dbReference type="Proteomes" id="UP000823611"/>
    </source>
</evidence>
<keyword evidence="8 13" id="KW-0269">Exonuclease</keyword>
<evidence type="ECO:0000256" key="4">
    <source>
        <dbReference type="ARBA" id="ARBA00020049"/>
    </source>
</evidence>
<dbReference type="GO" id="GO:0046872">
    <property type="term" value="F:metal ion binding"/>
    <property type="evidence" value="ECO:0007669"/>
    <property type="project" value="UniProtKB-KW"/>
</dbReference>
<comment type="cofactor">
    <cofactor evidence="1">
        <name>[4Fe-4S] cluster</name>
        <dbReference type="ChEBI" id="CHEBI:49883"/>
    </cofactor>
</comment>
<dbReference type="EC" id="3.1.12.1" evidence="3 13"/>
<dbReference type="Proteomes" id="UP000823611">
    <property type="component" value="Unassembled WGS sequence"/>
</dbReference>
<protein>
    <recommendedName>
        <fullName evidence="4 13">CRISPR-associated exonuclease Cas4</fullName>
        <ecNumber evidence="3 13">3.1.12.1</ecNumber>
    </recommendedName>
</protein>
<keyword evidence="12 13" id="KW-0464">Manganese</keyword>
<comment type="similarity">
    <text evidence="2 13">Belongs to the CRISPR-associated exonuclease Cas4 family.</text>
</comment>
<feature type="domain" description="DUF83" evidence="15">
    <location>
        <begin position="49"/>
        <end position="183"/>
    </location>
</feature>
<name>A0A9D9DXM4_9FIRM</name>
<dbReference type="PANTHER" id="PTHR36531">
    <property type="entry name" value="CRISPR-ASSOCIATED EXONUCLEASE CAS4"/>
    <property type="match status" value="1"/>
</dbReference>
<keyword evidence="7 13" id="KW-0378">Hydrolase</keyword>
<keyword evidence="10 13" id="KW-0411">Iron-sulfur</keyword>
<proteinExistence type="inferred from homology"/>
<reference evidence="16" key="2">
    <citation type="journal article" date="2021" name="PeerJ">
        <title>Extensive microbial diversity within the chicken gut microbiome revealed by metagenomics and culture.</title>
        <authorList>
            <person name="Gilroy R."/>
            <person name="Ravi A."/>
            <person name="Getino M."/>
            <person name="Pursley I."/>
            <person name="Horton D.L."/>
            <person name="Alikhan N.F."/>
            <person name="Baker D."/>
            <person name="Gharbi K."/>
            <person name="Hall N."/>
            <person name="Watson M."/>
            <person name="Adriaenssens E.M."/>
            <person name="Foster-Nyarko E."/>
            <person name="Jarju S."/>
            <person name="Secka A."/>
            <person name="Antonio M."/>
            <person name="Oren A."/>
            <person name="Chaudhuri R.R."/>
            <person name="La Ragione R."/>
            <person name="Hildebrand F."/>
            <person name="Pallen M.J."/>
        </authorList>
    </citation>
    <scope>NUCLEOTIDE SEQUENCE</scope>
    <source>
        <strain evidence="16">F6-4510</strain>
    </source>
</reference>
<evidence type="ECO:0000313" key="16">
    <source>
        <dbReference type="EMBL" id="MBO8434065.1"/>
    </source>
</evidence>
<dbReference type="AlphaFoldDB" id="A0A9D9DXM4"/>
<dbReference type="PANTHER" id="PTHR36531:SF6">
    <property type="entry name" value="DNA REPLICATION ATP-DEPENDENT HELICASE_NUCLEASE DNA2"/>
    <property type="match status" value="1"/>
</dbReference>
<keyword evidence="5 13" id="KW-0540">Nuclease</keyword>
<accession>A0A9D9DXM4</accession>
<dbReference type="InterPro" id="IPR013343">
    <property type="entry name" value="CRISPR-assoc_prot_Cas4"/>
</dbReference>
<evidence type="ECO:0000256" key="6">
    <source>
        <dbReference type="ARBA" id="ARBA00022723"/>
    </source>
</evidence>
<evidence type="ECO:0000256" key="8">
    <source>
        <dbReference type="ARBA" id="ARBA00022839"/>
    </source>
</evidence>
<keyword evidence="14" id="KW-1133">Transmembrane helix</keyword>
<keyword evidence="11 13" id="KW-0051">Antiviral defense</keyword>
<evidence type="ECO:0000256" key="9">
    <source>
        <dbReference type="ARBA" id="ARBA00023004"/>
    </source>
</evidence>
<keyword evidence="9 13" id="KW-0408">Iron</keyword>
<evidence type="ECO:0000256" key="14">
    <source>
        <dbReference type="SAM" id="Phobius"/>
    </source>
</evidence>
<sequence length="195" mass="22371">MLDSLYFLSDKRFVLCIAVVLIILTVLSLKTATIKKKKSSLIMAGYKLIYTDQKTDFKEKNVEYGKILHSEKYDIQGKPDYIFKKVVSNDIVPFELKSGSIGDKDYPHKGDLLQLASYFIIIEDVYGVRPKFGKLVYKDYMFIVKNTKSIRKEVLKTVDSMRSMMKNGKGSANPSFANCRYCVCRGTVCEYCKKE</sequence>
<gene>
    <name evidence="16" type="primary">cas4</name>
    <name evidence="16" type="ORF">IAC55_01920</name>
</gene>
<dbReference type="GO" id="GO:0004527">
    <property type="term" value="F:exonuclease activity"/>
    <property type="evidence" value="ECO:0007669"/>
    <property type="project" value="UniProtKB-KW"/>
</dbReference>
<dbReference type="Pfam" id="PF01930">
    <property type="entry name" value="Cas_Cas4"/>
    <property type="match status" value="1"/>
</dbReference>
<dbReference type="Gene3D" id="3.90.320.10">
    <property type="match status" value="1"/>
</dbReference>
<comment type="function">
    <text evidence="13">CRISPR (clustered regularly interspaced short palindromic repeat) is an adaptive immune system that provides protection against mobile genetic elements (viruses, transposable elements and conjugative plasmids). CRISPR clusters contain sequences complementary to antecedent mobile elements and target invading nucleic acids. CRISPR clusters are transcribed and processed into CRISPR RNA (crRNA).</text>
</comment>